<evidence type="ECO:0000256" key="1">
    <source>
        <dbReference type="ARBA" id="ARBA00005375"/>
    </source>
</evidence>
<protein>
    <submittedName>
        <fullName evidence="3">Lysophosphatidic acid phosphatase type 6</fullName>
    </submittedName>
</protein>
<dbReference type="Gene3D" id="3.40.50.1240">
    <property type="entry name" value="Phosphoglycerate mutase-like"/>
    <property type="match status" value="1"/>
</dbReference>
<comment type="similarity">
    <text evidence="1">Belongs to the histidine acid phosphatase family.</text>
</comment>
<feature type="non-terminal residue" evidence="3">
    <location>
        <position position="146"/>
    </location>
</feature>
<dbReference type="Pfam" id="PF00328">
    <property type="entry name" value="His_Phos_2"/>
    <property type="match status" value="1"/>
</dbReference>
<evidence type="ECO:0000313" key="4">
    <source>
        <dbReference type="Proteomes" id="UP001194580"/>
    </source>
</evidence>
<dbReference type="InterPro" id="IPR050645">
    <property type="entry name" value="Histidine_acid_phosphatase"/>
</dbReference>
<keyword evidence="2" id="KW-0378">Hydrolase</keyword>
<dbReference type="AlphaFoldDB" id="A0AAD4H3K3"/>
<dbReference type="InterPro" id="IPR000560">
    <property type="entry name" value="His_Pase_clade-2"/>
</dbReference>
<dbReference type="PANTHER" id="PTHR11567">
    <property type="entry name" value="ACID PHOSPHATASE-RELATED"/>
    <property type="match status" value="1"/>
</dbReference>
<comment type="caution">
    <text evidence="3">The sequence shown here is derived from an EMBL/GenBank/DDBJ whole genome shotgun (WGS) entry which is preliminary data.</text>
</comment>
<dbReference type="InterPro" id="IPR029033">
    <property type="entry name" value="His_PPase_superfam"/>
</dbReference>
<sequence length="146" mass="16883">KELAKYRSTESAEMLRDAPLSFELLKVGFGPVVAMMRKNIVQAKERVKEQAVFSLYSGHDTTLLPLLGILDSLDMRWPPYMSNILIELWETPSSESYIRVIYNNRIVATKSNWCDLSWCPLQTFLAYLEKFLPGEDYIEKCQVLPE</sequence>
<evidence type="ECO:0000256" key="2">
    <source>
        <dbReference type="ARBA" id="ARBA00022801"/>
    </source>
</evidence>
<gene>
    <name evidence="3" type="primary">ACP6</name>
    <name evidence="3" type="ORF">BGZ95_003625</name>
</gene>
<name>A0AAD4H3K3_9FUNG</name>
<reference evidence="3" key="1">
    <citation type="journal article" date="2020" name="Fungal Divers.">
        <title>Resolving the Mortierellaceae phylogeny through synthesis of multi-gene phylogenetics and phylogenomics.</title>
        <authorList>
            <person name="Vandepol N."/>
            <person name="Liber J."/>
            <person name="Desiro A."/>
            <person name="Na H."/>
            <person name="Kennedy M."/>
            <person name="Barry K."/>
            <person name="Grigoriev I.V."/>
            <person name="Miller A.N."/>
            <person name="O'Donnell K."/>
            <person name="Stajich J.E."/>
            <person name="Bonito G."/>
        </authorList>
    </citation>
    <scope>NUCLEOTIDE SEQUENCE</scope>
    <source>
        <strain evidence="3">NRRL 28262</strain>
    </source>
</reference>
<dbReference type="PANTHER" id="PTHR11567:SF110">
    <property type="entry name" value="2-PHOSPHOXYLOSE PHOSPHATASE 1"/>
    <property type="match status" value="1"/>
</dbReference>
<evidence type="ECO:0000313" key="3">
    <source>
        <dbReference type="EMBL" id="KAG0264282.1"/>
    </source>
</evidence>
<organism evidence="3 4">
    <name type="scientific">Linnemannia exigua</name>
    <dbReference type="NCBI Taxonomy" id="604196"/>
    <lineage>
        <taxon>Eukaryota</taxon>
        <taxon>Fungi</taxon>
        <taxon>Fungi incertae sedis</taxon>
        <taxon>Mucoromycota</taxon>
        <taxon>Mortierellomycotina</taxon>
        <taxon>Mortierellomycetes</taxon>
        <taxon>Mortierellales</taxon>
        <taxon>Mortierellaceae</taxon>
        <taxon>Linnemannia</taxon>
    </lineage>
</organism>
<dbReference type="GO" id="GO:0016791">
    <property type="term" value="F:phosphatase activity"/>
    <property type="evidence" value="ECO:0007669"/>
    <property type="project" value="TreeGrafter"/>
</dbReference>
<proteinExistence type="inferred from homology"/>
<dbReference type="Proteomes" id="UP001194580">
    <property type="component" value="Unassembled WGS sequence"/>
</dbReference>
<dbReference type="EMBL" id="JAAAIL010001838">
    <property type="protein sequence ID" value="KAG0264282.1"/>
    <property type="molecule type" value="Genomic_DNA"/>
</dbReference>
<dbReference type="SUPFAM" id="SSF53254">
    <property type="entry name" value="Phosphoglycerate mutase-like"/>
    <property type="match status" value="1"/>
</dbReference>
<accession>A0AAD4H3K3</accession>
<keyword evidence="4" id="KW-1185">Reference proteome</keyword>